<sequence>MDPESSQAMVFPKFDMHVYTSILTSGELKGAITNYCIPTDLHPRIPPPGLTMNKLPSKYIGIYIEQLEQGGCEMILFEIRCRSLDISPTVSLFRVFYKLCKQGHWFSFENKTGGRSKKCFKEVTSSLKGWKKKFFLISRRAIPDAMPWRHIDTNNGYK</sequence>
<comment type="caution">
    <text evidence="1">The sequence shown here is derived from an EMBL/GenBank/DDBJ whole genome shotgun (WGS) entry which is preliminary data.</text>
</comment>
<evidence type="ECO:0000313" key="1">
    <source>
        <dbReference type="EMBL" id="GJT52434.1"/>
    </source>
</evidence>
<keyword evidence="2" id="KW-1185">Reference proteome</keyword>
<proteinExistence type="predicted"/>
<organism evidence="1 2">
    <name type="scientific">Tanacetum coccineum</name>
    <dbReference type="NCBI Taxonomy" id="301880"/>
    <lineage>
        <taxon>Eukaryota</taxon>
        <taxon>Viridiplantae</taxon>
        <taxon>Streptophyta</taxon>
        <taxon>Embryophyta</taxon>
        <taxon>Tracheophyta</taxon>
        <taxon>Spermatophyta</taxon>
        <taxon>Magnoliopsida</taxon>
        <taxon>eudicotyledons</taxon>
        <taxon>Gunneridae</taxon>
        <taxon>Pentapetalae</taxon>
        <taxon>asterids</taxon>
        <taxon>campanulids</taxon>
        <taxon>Asterales</taxon>
        <taxon>Asteraceae</taxon>
        <taxon>Asteroideae</taxon>
        <taxon>Anthemideae</taxon>
        <taxon>Anthemidinae</taxon>
        <taxon>Tanacetum</taxon>
    </lineage>
</organism>
<dbReference type="Proteomes" id="UP001151760">
    <property type="component" value="Unassembled WGS sequence"/>
</dbReference>
<protein>
    <submittedName>
        <fullName evidence="1">Uncharacterized protein</fullName>
    </submittedName>
</protein>
<gene>
    <name evidence="1" type="ORF">Tco_0978591</name>
</gene>
<reference evidence="1" key="1">
    <citation type="journal article" date="2022" name="Int. J. Mol. Sci.">
        <title>Draft Genome of Tanacetum Coccineum: Genomic Comparison of Closely Related Tanacetum-Family Plants.</title>
        <authorList>
            <person name="Yamashiro T."/>
            <person name="Shiraishi A."/>
            <person name="Nakayama K."/>
            <person name="Satake H."/>
        </authorList>
    </citation>
    <scope>NUCLEOTIDE SEQUENCE</scope>
</reference>
<evidence type="ECO:0000313" key="2">
    <source>
        <dbReference type="Proteomes" id="UP001151760"/>
    </source>
</evidence>
<accession>A0ABQ5ENN4</accession>
<dbReference type="EMBL" id="BQNB010016496">
    <property type="protein sequence ID" value="GJT52434.1"/>
    <property type="molecule type" value="Genomic_DNA"/>
</dbReference>
<name>A0ABQ5ENN4_9ASTR</name>
<reference evidence="1" key="2">
    <citation type="submission" date="2022-01" db="EMBL/GenBank/DDBJ databases">
        <authorList>
            <person name="Yamashiro T."/>
            <person name="Shiraishi A."/>
            <person name="Satake H."/>
            <person name="Nakayama K."/>
        </authorList>
    </citation>
    <scope>NUCLEOTIDE SEQUENCE</scope>
</reference>